<organism evidence="3 4">
    <name type="scientific">Sparassis crispa</name>
    <dbReference type="NCBI Taxonomy" id="139825"/>
    <lineage>
        <taxon>Eukaryota</taxon>
        <taxon>Fungi</taxon>
        <taxon>Dikarya</taxon>
        <taxon>Basidiomycota</taxon>
        <taxon>Agaricomycotina</taxon>
        <taxon>Agaricomycetes</taxon>
        <taxon>Polyporales</taxon>
        <taxon>Sparassidaceae</taxon>
        <taxon>Sparassis</taxon>
    </lineage>
</organism>
<feature type="compositionally biased region" description="Basic residues" evidence="1">
    <location>
        <begin position="83"/>
        <end position="94"/>
    </location>
</feature>
<dbReference type="PANTHER" id="PTHR21456">
    <property type="entry name" value="FAMILY WITH SEQUENCE SIMILARITY 102"/>
    <property type="match status" value="1"/>
</dbReference>
<dbReference type="PANTHER" id="PTHR21456:SF1">
    <property type="entry name" value="C2 NT-TYPE DOMAIN-CONTAINING PROTEIN"/>
    <property type="match status" value="1"/>
</dbReference>
<evidence type="ECO:0000313" key="4">
    <source>
        <dbReference type="Proteomes" id="UP000287166"/>
    </source>
</evidence>
<dbReference type="STRING" id="139825.A0A401GMC0"/>
<feature type="region of interest" description="Disordered" evidence="1">
    <location>
        <begin position="166"/>
        <end position="194"/>
    </location>
</feature>
<dbReference type="EMBL" id="BFAD01000005">
    <property type="protein sequence ID" value="GBE83367.1"/>
    <property type="molecule type" value="Genomic_DNA"/>
</dbReference>
<evidence type="ECO:0000256" key="1">
    <source>
        <dbReference type="SAM" id="MobiDB-lite"/>
    </source>
</evidence>
<feature type="compositionally biased region" description="Polar residues" evidence="1">
    <location>
        <begin position="181"/>
        <end position="193"/>
    </location>
</feature>
<feature type="region of interest" description="Disordered" evidence="1">
    <location>
        <begin position="83"/>
        <end position="139"/>
    </location>
</feature>
<dbReference type="Proteomes" id="UP000287166">
    <property type="component" value="Unassembled WGS sequence"/>
</dbReference>
<name>A0A401GMC0_9APHY</name>
<feature type="region of interest" description="Disordered" evidence="1">
    <location>
        <begin position="1"/>
        <end position="24"/>
    </location>
</feature>
<feature type="compositionally biased region" description="Low complexity" evidence="1">
    <location>
        <begin position="7"/>
        <end position="24"/>
    </location>
</feature>
<dbReference type="InterPro" id="IPR019448">
    <property type="entry name" value="NT-C2"/>
</dbReference>
<evidence type="ECO:0000259" key="2">
    <source>
        <dbReference type="PROSITE" id="PS51840"/>
    </source>
</evidence>
<gene>
    <name evidence="3" type="ORF">SCP_0504150</name>
</gene>
<feature type="compositionally biased region" description="Low complexity" evidence="1">
    <location>
        <begin position="413"/>
        <end position="433"/>
    </location>
</feature>
<comment type="caution">
    <text evidence="3">The sequence shown here is derived from an EMBL/GenBank/DDBJ whole genome shotgun (WGS) entry which is preliminary data.</text>
</comment>
<dbReference type="Pfam" id="PF10358">
    <property type="entry name" value="NT-C2"/>
    <property type="match status" value="1"/>
</dbReference>
<reference evidence="3 4" key="1">
    <citation type="journal article" date="2018" name="Sci. Rep.">
        <title>Genome sequence of the cauliflower mushroom Sparassis crispa (Hanabiratake) and its association with beneficial usage.</title>
        <authorList>
            <person name="Kiyama R."/>
            <person name="Furutani Y."/>
            <person name="Kawaguchi K."/>
            <person name="Nakanishi T."/>
        </authorList>
    </citation>
    <scope>NUCLEOTIDE SEQUENCE [LARGE SCALE GENOMIC DNA]</scope>
</reference>
<sequence length="509" mass="54883">MTKTPTARSVSSASASSTASHGASHGFRSQIGHLLLPRHAVFQVRVHIDQLSNVPLIGGQFAVRWKFKNVQSGPNLLSKMRGHKTWTAKRKGKARASDIGLEINVTPGADEGHGEEEDGDSSAQEQEQELEEEVEDEVNGEVTATYGGRLTSSPAQTAMPLPLVPGTATGTQRPALRTPNGALQTSSSTSVSATGEGCSVARGMTEWVKLQSYNAKWEHTVNVVVEMDVHRETGDLLPSEFKLVVMQRVIAGDPDAPRHPRLGKLYLNLAEYADAGSVTRRYLLRESKTNATLKLTIELEHIGGEKNYKPPPLRKSEILASVSGLLSNNELLRTSVARQLDDFTRTELPRTLSYDGPLPDGYSWVTDTGIINEERLASSYGLRSTENLIEALFNPVPTNSETPSPFTYYVPPGESDVGGSSDSSSYGGDNSISADSTSGHTGSSLTEDLSQTGLSSMLDQVVPGLSDGPRTWWRKIRSRPSTPITRQHNKQLLATPLPAVLVGVPPGNA</sequence>
<accession>A0A401GMC0</accession>
<feature type="compositionally biased region" description="Acidic residues" evidence="1">
    <location>
        <begin position="113"/>
        <end position="139"/>
    </location>
</feature>
<dbReference type="GeneID" id="38780284"/>
<dbReference type="PROSITE" id="PS51840">
    <property type="entry name" value="C2_NT"/>
    <property type="match status" value="1"/>
</dbReference>
<dbReference type="InParanoid" id="A0A401GMC0"/>
<evidence type="ECO:0000313" key="3">
    <source>
        <dbReference type="EMBL" id="GBE83367.1"/>
    </source>
</evidence>
<protein>
    <recommendedName>
        <fullName evidence="2">C2 NT-type domain-containing protein</fullName>
    </recommendedName>
</protein>
<proteinExistence type="predicted"/>
<dbReference type="AlphaFoldDB" id="A0A401GMC0"/>
<feature type="region of interest" description="Disordered" evidence="1">
    <location>
        <begin position="400"/>
        <end position="448"/>
    </location>
</feature>
<keyword evidence="4" id="KW-1185">Reference proteome</keyword>
<dbReference type="InterPro" id="IPR039931">
    <property type="entry name" value="EEIG1/2-like"/>
</dbReference>
<feature type="compositionally biased region" description="Polar residues" evidence="1">
    <location>
        <begin position="434"/>
        <end position="448"/>
    </location>
</feature>
<dbReference type="OrthoDB" id="3365224at2759"/>
<feature type="domain" description="C2 NT-type" evidence="2">
    <location>
        <begin position="32"/>
        <end position="301"/>
    </location>
</feature>
<dbReference type="RefSeq" id="XP_027614280.1">
    <property type="nucleotide sequence ID" value="XM_027758479.1"/>
</dbReference>